<sequence>MRVWIASGLFYAFIYIICEFSRYTVFRFLTPHLDSTFRSLLFEFIGTLQLCAPMFDVGLILDMYGLFGVFIEITLLEVINAFLFRDALGHPCPLVITATRKRSILRRAALVFIVQLFAAYLSYFLARTFWKLGVHPKHVELLNEQHCHADLNVAITTGCLIEGFATFGCRAMEYFCEREYKDFTTRTVANAIFNGFIVALGINMTGMYANPIVAWACTFNCEGLTHMGHLIVYWISPLVGWYFADAVFGEAECNLNDGDTLESVFTEDLRKIT</sequence>
<dbReference type="Proteomes" id="UP001608902">
    <property type="component" value="Unassembled WGS sequence"/>
</dbReference>
<comment type="similarity">
    <text evidence="5">Belongs to the MIP/aquaporin (TC 1.A.8) family.</text>
</comment>
<dbReference type="EMBL" id="JBGFUD010003755">
    <property type="protein sequence ID" value="MFH4979020.1"/>
    <property type="molecule type" value="Genomic_DNA"/>
</dbReference>
<comment type="caution">
    <text evidence="5">Lacks conserved residue(s) required for the propagation of feature annotation.</text>
</comment>
<protein>
    <recommendedName>
        <fullName evidence="5">Aquaporin</fullName>
    </recommendedName>
</protein>
<dbReference type="InterPro" id="IPR016697">
    <property type="entry name" value="Aquaporin_11/12"/>
</dbReference>
<comment type="subcellular location">
    <subcellularLocation>
        <location evidence="1">Membrane</location>
        <topology evidence="1">Multi-pass membrane protein</topology>
    </subcellularLocation>
</comment>
<comment type="caution">
    <text evidence="6">The sequence shown here is derived from an EMBL/GenBank/DDBJ whole genome shotgun (WGS) entry which is preliminary data.</text>
</comment>
<evidence type="ECO:0000256" key="2">
    <source>
        <dbReference type="ARBA" id="ARBA00022692"/>
    </source>
</evidence>
<evidence type="ECO:0000256" key="3">
    <source>
        <dbReference type="ARBA" id="ARBA00022989"/>
    </source>
</evidence>
<proteinExistence type="inferred from homology"/>
<gene>
    <name evidence="6" type="ORF">AB6A40_005729</name>
</gene>
<feature type="transmembrane region" description="Helical" evidence="5">
    <location>
        <begin position="6"/>
        <end position="25"/>
    </location>
</feature>
<dbReference type="PANTHER" id="PTHR21191">
    <property type="entry name" value="AQUAPORIN"/>
    <property type="match status" value="1"/>
</dbReference>
<keyword evidence="2 5" id="KW-0812">Transmembrane</keyword>
<dbReference type="InterPro" id="IPR051883">
    <property type="entry name" value="AQP11/12_channel"/>
</dbReference>
<dbReference type="Gene3D" id="1.20.1080.10">
    <property type="entry name" value="Glycerol uptake facilitator protein"/>
    <property type="match status" value="1"/>
</dbReference>
<dbReference type="PANTHER" id="PTHR21191:SF15">
    <property type="entry name" value="AQUAPORIN"/>
    <property type="match status" value="1"/>
</dbReference>
<dbReference type="AlphaFoldDB" id="A0ABD6ERY4"/>
<accession>A0ABD6ERY4</accession>
<organism evidence="6 7">
    <name type="scientific">Gnathostoma spinigerum</name>
    <dbReference type="NCBI Taxonomy" id="75299"/>
    <lineage>
        <taxon>Eukaryota</taxon>
        <taxon>Metazoa</taxon>
        <taxon>Ecdysozoa</taxon>
        <taxon>Nematoda</taxon>
        <taxon>Chromadorea</taxon>
        <taxon>Rhabditida</taxon>
        <taxon>Spirurina</taxon>
        <taxon>Gnathostomatomorpha</taxon>
        <taxon>Gnathostomatoidea</taxon>
        <taxon>Gnathostomatidae</taxon>
        <taxon>Gnathostoma</taxon>
    </lineage>
</organism>
<keyword evidence="3 5" id="KW-1133">Transmembrane helix</keyword>
<feature type="transmembrane region" description="Helical" evidence="5">
    <location>
        <begin position="61"/>
        <end position="83"/>
    </location>
</feature>
<evidence type="ECO:0000256" key="1">
    <source>
        <dbReference type="ARBA" id="ARBA00004141"/>
    </source>
</evidence>
<reference evidence="6 7" key="1">
    <citation type="submission" date="2024-08" db="EMBL/GenBank/DDBJ databases">
        <title>Gnathostoma spinigerum genome.</title>
        <authorList>
            <person name="Gonzalez-Bertolin B."/>
            <person name="Monzon S."/>
            <person name="Zaballos A."/>
            <person name="Jimenez P."/>
            <person name="Dekumyoy P."/>
            <person name="Varona S."/>
            <person name="Cuesta I."/>
            <person name="Sumanam S."/>
            <person name="Adisakwattana P."/>
            <person name="Gasser R.B."/>
            <person name="Hernandez-Gonzalez A."/>
            <person name="Young N.D."/>
            <person name="Perteguer M.J."/>
        </authorList>
    </citation>
    <scope>NUCLEOTIDE SEQUENCE [LARGE SCALE GENOMIC DNA]</scope>
    <source>
        <strain evidence="6">AL3</strain>
        <tissue evidence="6">Liver</tissue>
    </source>
</reference>
<evidence type="ECO:0000256" key="4">
    <source>
        <dbReference type="ARBA" id="ARBA00023136"/>
    </source>
</evidence>
<evidence type="ECO:0000256" key="5">
    <source>
        <dbReference type="PIRNR" id="PIRNR017529"/>
    </source>
</evidence>
<keyword evidence="7" id="KW-1185">Reference proteome</keyword>
<evidence type="ECO:0000313" key="6">
    <source>
        <dbReference type="EMBL" id="MFH4979020.1"/>
    </source>
</evidence>
<dbReference type="GO" id="GO:0016020">
    <property type="term" value="C:membrane"/>
    <property type="evidence" value="ECO:0007669"/>
    <property type="project" value="UniProtKB-SubCell"/>
</dbReference>
<keyword evidence="4 5" id="KW-0472">Membrane</keyword>
<evidence type="ECO:0000313" key="7">
    <source>
        <dbReference type="Proteomes" id="UP001608902"/>
    </source>
</evidence>
<feature type="transmembrane region" description="Helical" evidence="5">
    <location>
        <begin position="37"/>
        <end position="55"/>
    </location>
</feature>
<dbReference type="InterPro" id="IPR023271">
    <property type="entry name" value="Aquaporin-like"/>
</dbReference>
<feature type="transmembrane region" description="Helical" evidence="5">
    <location>
        <begin position="104"/>
        <end position="126"/>
    </location>
</feature>
<dbReference type="PIRSF" id="PIRSF017529">
    <property type="entry name" value="Aquaporin_11/12"/>
    <property type="match status" value="1"/>
</dbReference>
<name>A0ABD6ERY4_9BILA</name>
<dbReference type="SUPFAM" id="SSF81338">
    <property type="entry name" value="Aquaporin-like"/>
    <property type="match status" value="1"/>
</dbReference>